<keyword evidence="3" id="KW-0547">Nucleotide-binding</keyword>
<dbReference type="SUPFAM" id="SSF52540">
    <property type="entry name" value="P-loop containing nucleoside triphosphate hydrolases"/>
    <property type="match status" value="1"/>
</dbReference>
<keyword evidence="4" id="KW-0378">Hydrolase</keyword>
<dbReference type="SMART" id="SM00847">
    <property type="entry name" value="HA2"/>
    <property type="match status" value="1"/>
</dbReference>
<feature type="region of interest" description="Disordered" evidence="9">
    <location>
        <begin position="116"/>
        <end position="149"/>
    </location>
</feature>
<evidence type="ECO:0000256" key="4">
    <source>
        <dbReference type="ARBA" id="ARBA00022801"/>
    </source>
</evidence>
<dbReference type="FunFam" id="3.40.50.300:FF:000594">
    <property type="entry name" value="Pre-mRNA-splicing factor ATP-dependent RNA helicase"/>
    <property type="match status" value="1"/>
</dbReference>
<feature type="domain" description="Helicase C-terminal" evidence="11">
    <location>
        <begin position="570"/>
        <end position="746"/>
    </location>
</feature>
<dbReference type="SMART" id="SM00490">
    <property type="entry name" value="HELICc"/>
    <property type="match status" value="1"/>
</dbReference>
<dbReference type="GO" id="GO:0005684">
    <property type="term" value="C:U2-type spliceosomal complex"/>
    <property type="evidence" value="ECO:0007669"/>
    <property type="project" value="UniProtKB-ARBA"/>
</dbReference>
<dbReference type="InterPro" id="IPR011709">
    <property type="entry name" value="DEAD-box_helicase_OB_fold"/>
</dbReference>
<dbReference type="Pfam" id="PF21010">
    <property type="entry name" value="HA2_C"/>
    <property type="match status" value="1"/>
</dbReference>
<evidence type="ECO:0000256" key="7">
    <source>
        <dbReference type="ARBA" id="ARBA00023187"/>
    </source>
</evidence>
<dbReference type="InterPro" id="IPR048333">
    <property type="entry name" value="HA2_WH"/>
</dbReference>
<dbReference type="PROSITE" id="PS51192">
    <property type="entry name" value="HELICASE_ATP_BIND_1"/>
    <property type="match status" value="1"/>
</dbReference>
<dbReference type="SMART" id="SM00487">
    <property type="entry name" value="DEXDc"/>
    <property type="match status" value="1"/>
</dbReference>
<evidence type="ECO:0000259" key="10">
    <source>
        <dbReference type="PROSITE" id="PS51192"/>
    </source>
</evidence>
<dbReference type="Pfam" id="PF00270">
    <property type="entry name" value="DEAD"/>
    <property type="match status" value="1"/>
</dbReference>
<keyword evidence="5" id="KW-0347">Helicase</keyword>
<comment type="catalytic activity">
    <reaction evidence="8">
        <text>ATP + H2O = ADP + phosphate + H(+)</text>
        <dbReference type="Rhea" id="RHEA:13065"/>
        <dbReference type="ChEBI" id="CHEBI:15377"/>
        <dbReference type="ChEBI" id="CHEBI:15378"/>
        <dbReference type="ChEBI" id="CHEBI:30616"/>
        <dbReference type="ChEBI" id="CHEBI:43474"/>
        <dbReference type="ChEBI" id="CHEBI:456216"/>
        <dbReference type="EC" id="3.6.4.13"/>
    </reaction>
</comment>
<dbReference type="Pfam" id="PF04408">
    <property type="entry name" value="WHD_HA2"/>
    <property type="match status" value="1"/>
</dbReference>
<dbReference type="CDD" id="cd18791">
    <property type="entry name" value="SF2_C_RHA"/>
    <property type="match status" value="1"/>
</dbReference>
<dbReference type="SMART" id="SM00382">
    <property type="entry name" value="AAA"/>
    <property type="match status" value="1"/>
</dbReference>
<dbReference type="Pfam" id="PF00271">
    <property type="entry name" value="Helicase_C"/>
    <property type="match status" value="1"/>
</dbReference>
<dbReference type="Pfam" id="PF01480">
    <property type="entry name" value="PWI"/>
    <property type="match status" value="1"/>
</dbReference>
<dbReference type="GO" id="GO:0003724">
    <property type="term" value="F:RNA helicase activity"/>
    <property type="evidence" value="ECO:0007669"/>
    <property type="project" value="UniProtKB-EC"/>
</dbReference>
<dbReference type="AlphaFoldDB" id="A0AAD5UHB9"/>
<dbReference type="GO" id="GO:0016787">
    <property type="term" value="F:hydrolase activity"/>
    <property type="evidence" value="ECO:0007669"/>
    <property type="project" value="UniProtKB-KW"/>
</dbReference>
<evidence type="ECO:0000256" key="3">
    <source>
        <dbReference type="ARBA" id="ARBA00022741"/>
    </source>
</evidence>
<dbReference type="InterPro" id="IPR007502">
    <property type="entry name" value="Helicase-assoc_dom"/>
</dbReference>
<dbReference type="EC" id="3.6.4.13" evidence="1"/>
<keyword evidence="7" id="KW-0508">mRNA splicing</keyword>
<dbReference type="InterPro" id="IPR003593">
    <property type="entry name" value="AAA+_ATPase"/>
</dbReference>
<organism evidence="12 13">
    <name type="scientific">Boothiomyces macroporosus</name>
    <dbReference type="NCBI Taxonomy" id="261099"/>
    <lineage>
        <taxon>Eukaryota</taxon>
        <taxon>Fungi</taxon>
        <taxon>Fungi incertae sedis</taxon>
        <taxon>Chytridiomycota</taxon>
        <taxon>Chytridiomycota incertae sedis</taxon>
        <taxon>Chytridiomycetes</taxon>
        <taxon>Rhizophydiales</taxon>
        <taxon>Terramycetaceae</taxon>
        <taxon>Boothiomyces</taxon>
    </lineage>
</organism>
<evidence type="ECO:0000256" key="5">
    <source>
        <dbReference type="ARBA" id="ARBA00022806"/>
    </source>
</evidence>
<evidence type="ECO:0000256" key="8">
    <source>
        <dbReference type="ARBA" id="ARBA00047984"/>
    </source>
</evidence>
<feature type="domain" description="Helicase ATP-binding" evidence="10">
    <location>
        <begin position="384"/>
        <end position="548"/>
    </location>
</feature>
<evidence type="ECO:0000313" key="13">
    <source>
        <dbReference type="Proteomes" id="UP001210925"/>
    </source>
</evidence>
<dbReference type="Gene3D" id="1.20.120.1080">
    <property type="match status" value="1"/>
</dbReference>
<evidence type="ECO:0000256" key="9">
    <source>
        <dbReference type="SAM" id="MobiDB-lite"/>
    </source>
</evidence>
<feature type="compositionally biased region" description="Basic and acidic residues" evidence="9">
    <location>
        <begin position="116"/>
        <end position="125"/>
    </location>
</feature>
<dbReference type="GO" id="GO:0071013">
    <property type="term" value="C:catalytic step 2 spliceosome"/>
    <property type="evidence" value="ECO:0007669"/>
    <property type="project" value="TreeGrafter"/>
</dbReference>
<dbReference type="GO" id="GO:0006397">
    <property type="term" value="P:mRNA processing"/>
    <property type="evidence" value="ECO:0007669"/>
    <property type="project" value="UniProtKB-KW"/>
</dbReference>
<dbReference type="PANTHER" id="PTHR18934">
    <property type="entry name" value="ATP-DEPENDENT RNA HELICASE"/>
    <property type="match status" value="1"/>
</dbReference>
<keyword evidence="2" id="KW-0507">mRNA processing</keyword>
<dbReference type="PROSITE" id="PS51194">
    <property type="entry name" value="HELICASE_CTER"/>
    <property type="match status" value="1"/>
</dbReference>
<dbReference type="InterPro" id="IPR002464">
    <property type="entry name" value="DNA/RNA_helicase_DEAH_CS"/>
</dbReference>
<dbReference type="EMBL" id="JADGKB010000063">
    <property type="protein sequence ID" value="KAJ3255639.1"/>
    <property type="molecule type" value="Genomic_DNA"/>
</dbReference>
<dbReference type="GO" id="GO:0008380">
    <property type="term" value="P:RNA splicing"/>
    <property type="evidence" value="ECO:0007669"/>
    <property type="project" value="UniProtKB-KW"/>
</dbReference>
<dbReference type="Gene3D" id="3.40.50.300">
    <property type="entry name" value="P-loop containing nucleotide triphosphate hydrolases"/>
    <property type="match status" value="2"/>
</dbReference>
<dbReference type="GO" id="GO:0005524">
    <property type="term" value="F:ATP binding"/>
    <property type="evidence" value="ECO:0007669"/>
    <property type="project" value="UniProtKB-KW"/>
</dbReference>
<dbReference type="InterPro" id="IPR027417">
    <property type="entry name" value="P-loop_NTPase"/>
</dbReference>
<dbReference type="Pfam" id="PF07717">
    <property type="entry name" value="OB_NTP_bind"/>
    <property type="match status" value="1"/>
</dbReference>
<accession>A0AAD5UHB9</accession>
<name>A0AAD5UHB9_9FUNG</name>
<keyword evidence="13" id="KW-1185">Reference proteome</keyword>
<dbReference type="PROSITE" id="PS00690">
    <property type="entry name" value="DEAH_ATP_HELICASE"/>
    <property type="match status" value="1"/>
</dbReference>
<dbReference type="PANTHER" id="PTHR18934:SF83">
    <property type="entry name" value="PRE-MRNA-SPLICING FACTOR ATP-DEPENDENT RNA HELICASE DHX16"/>
    <property type="match status" value="1"/>
</dbReference>
<proteinExistence type="predicted"/>
<evidence type="ECO:0000256" key="1">
    <source>
        <dbReference type="ARBA" id="ARBA00012552"/>
    </source>
</evidence>
<keyword evidence="6" id="KW-0067">ATP-binding</keyword>
<evidence type="ECO:0000313" key="12">
    <source>
        <dbReference type="EMBL" id="KAJ3255639.1"/>
    </source>
</evidence>
<dbReference type="Proteomes" id="UP001210925">
    <property type="component" value="Unassembled WGS sequence"/>
</dbReference>
<evidence type="ECO:0000259" key="11">
    <source>
        <dbReference type="PROSITE" id="PS51194"/>
    </source>
</evidence>
<evidence type="ECO:0000256" key="6">
    <source>
        <dbReference type="ARBA" id="ARBA00022840"/>
    </source>
</evidence>
<dbReference type="FunFam" id="1.20.120.1080:FF:000001">
    <property type="entry name" value="Pre-mRNA-splicing factor ATP-dependent RNA helicase"/>
    <property type="match status" value="1"/>
</dbReference>
<feature type="compositionally biased region" description="Acidic residues" evidence="9">
    <location>
        <begin position="126"/>
        <end position="142"/>
    </location>
</feature>
<gene>
    <name evidence="12" type="ORF">HK103_006164</name>
</gene>
<dbReference type="GO" id="GO:0003723">
    <property type="term" value="F:RNA binding"/>
    <property type="evidence" value="ECO:0007669"/>
    <property type="project" value="TreeGrafter"/>
</dbReference>
<dbReference type="InterPro" id="IPR001650">
    <property type="entry name" value="Helicase_C-like"/>
</dbReference>
<evidence type="ECO:0000256" key="2">
    <source>
        <dbReference type="ARBA" id="ARBA00022664"/>
    </source>
</evidence>
<dbReference type="InterPro" id="IPR014001">
    <property type="entry name" value="Helicase_ATP-bd"/>
</dbReference>
<comment type="caution">
    <text evidence="12">The sequence shown here is derived from an EMBL/GenBank/DDBJ whole genome shotgun (WGS) entry which is preliminary data.</text>
</comment>
<dbReference type="FunFam" id="3.40.50.300:FF:000007">
    <property type="entry name" value="Pre-mRNA-splicing factor ATP-dependent RNA helicase"/>
    <property type="match status" value="1"/>
</dbReference>
<dbReference type="InterPro" id="IPR002483">
    <property type="entry name" value="PWI_dom"/>
</dbReference>
<reference evidence="12" key="1">
    <citation type="submission" date="2020-05" db="EMBL/GenBank/DDBJ databases">
        <title>Phylogenomic resolution of chytrid fungi.</title>
        <authorList>
            <person name="Stajich J.E."/>
            <person name="Amses K."/>
            <person name="Simmons R."/>
            <person name="Seto K."/>
            <person name="Myers J."/>
            <person name="Bonds A."/>
            <person name="Quandt C.A."/>
            <person name="Barry K."/>
            <person name="Liu P."/>
            <person name="Grigoriev I."/>
            <person name="Longcore J.E."/>
            <person name="James T.Y."/>
        </authorList>
    </citation>
    <scope>NUCLEOTIDE SEQUENCE</scope>
    <source>
        <strain evidence="12">PLAUS21</strain>
    </source>
</reference>
<sequence>MDNQQLKTWIHDSLMKMTGISEETIVDYFVASAKKAKSPEHLMKTLQKVADIQNQDFVHQLYSKFPHPNEQSYRKQQEIEQIKLLEKNKRFALVEAEPENFELKKSNKKRKFRKEDLKEKEKAWEEPEEEYYSEEEPEEDERDRDIRERDELDERIKMRDLEGKQYNDKSQVVDEKARLRKIIADDKQARKEMMGSIRDRARFEYVKKREMDKIKLLRQEIKDEEFLFHGERLTEKERKALDMKRMILRLAEERLSLADKNDEYVMPEDFITEKGKLDKKKQESVLYGRYEEPTDKIVSEQDQWEENQIQKNIGKQSKAKKPQDEMDFEYVFDEKERVEFIMQKAMEMQNKEAVPQISAAQQKQMSIMEVRKSLPMYQFKDDLLDAIDKFQTLIIVGETGSGKTTQIPQYLAEAGYTKDGKKIGCTQPRRVAAMSVAARVAEEFGTKLGAEVGYSIRFEDCTSEKTIIKYMTDGMLLREFLTEPDLSSYSCIIIDEAHERSLHSDLLFGLVKDIARFRPDLKLLISSATMDAEKFSEYFDDAPIFNIPGRKFPVEVYHTANPEANYLAAAITTIMTIHITQDKGDILLFLTGQEEIEKVHESLTQICKSLGSKIKELIICQIYANLPSDLQGKIFEPTPEGARKVVLSTNIAETSITIDGVVYVIDPGFCKQNNYNPRTGMESLVVVPISRASANQRKGRAGRVGPGKCFRLYTAWAYQNELEESTVPEIQRTNMCAVVLLLKSFGIDDLMSFDFMDAPPAETLIRSLEQLYALGALNDRGELTKLGRRMAEFPTDPMLSKTLIAAEKYHCTEEIASIIAMLSVGNSVFYRPKDKVVMADQARKSFNRPGGDHFALLAVWDTWVETNYSMQWCYENFIQYRTMNRARAVRDQLIGLMERTEVQLLSNPDPSNIVPIKKALTAGFFYNTARLQRSGDSYRTIKSQQTVLIHPSSTLYGELHRWVLYYELVLTSKEFMRQCIDIQPEWLMEVAPHYYQQKELEDDSNKRMPKGARQ</sequence>
<dbReference type="Gene3D" id="1.20.1390.10">
    <property type="entry name" value="PWI domain"/>
    <property type="match status" value="1"/>
</dbReference>
<dbReference type="InterPro" id="IPR011545">
    <property type="entry name" value="DEAD/DEAH_box_helicase_dom"/>
</dbReference>
<protein>
    <recommendedName>
        <fullName evidence="1">RNA helicase</fullName>
        <ecNumber evidence="1">3.6.4.13</ecNumber>
    </recommendedName>
</protein>